<evidence type="ECO:0000313" key="2">
    <source>
        <dbReference type="Proteomes" id="UP001152320"/>
    </source>
</evidence>
<dbReference type="AlphaFoldDB" id="A0A9Q0Y8U9"/>
<sequence>MFVQAAATRRLNTIVANVALELSGALPHASYDSSRYGEVVVAYLTFVDPTLRDGELPCHLRDQIATSFSIFTVSVPTVIGGEHGFIPVVTLTDGEKIMLLFYSSYKDVVKIDSIDETEDGNVTLRHGDDVMILQTGRDNVECYNNNVGSDFDIVQGKLLKATDYPREFNWGCDLLGDDVGYCRVLRKHRCELERLGGDVCVLTHSPISKRCPSFMRIERLTGFFRDALFLPTESTPIESLEAEWINRDHEVGIQFPCLSQ</sequence>
<name>A0A9Q0Y8U9_HOLLE</name>
<gene>
    <name evidence="1" type="ORF">HOLleu_44453</name>
</gene>
<organism evidence="1 2">
    <name type="scientific">Holothuria leucospilota</name>
    <name type="common">Black long sea cucumber</name>
    <name type="synonym">Mertensiothuria leucospilota</name>
    <dbReference type="NCBI Taxonomy" id="206669"/>
    <lineage>
        <taxon>Eukaryota</taxon>
        <taxon>Metazoa</taxon>
        <taxon>Echinodermata</taxon>
        <taxon>Eleutherozoa</taxon>
        <taxon>Echinozoa</taxon>
        <taxon>Holothuroidea</taxon>
        <taxon>Aspidochirotacea</taxon>
        <taxon>Aspidochirotida</taxon>
        <taxon>Holothuriidae</taxon>
        <taxon>Holothuria</taxon>
    </lineage>
</organism>
<protein>
    <submittedName>
        <fullName evidence="1">Uncharacterized protein</fullName>
    </submittedName>
</protein>
<comment type="caution">
    <text evidence="1">The sequence shown here is derived from an EMBL/GenBank/DDBJ whole genome shotgun (WGS) entry which is preliminary data.</text>
</comment>
<dbReference type="Proteomes" id="UP001152320">
    <property type="component" value="Unassembled WGS sequence"/>
</dbReference>
<dbReference type="EMBL" id="JAIZAY010000901">
    <property type="protein sequence ID" value="KAJ8017878.1"/>
    <property type="molecule type" value="Genomic_DNA"/>
</dbReference>
<proteinExistence type="predicted"/>
<accession>A0A9Q0Y8U9</accession>
<keyword evidence="2" id="KW-1185">Reference proteome</keyword>
<reference evidence="1" key="1">
    <citation type="submission" date="2021-10" db="EMBL/GenBank/DDBJ databases">
        <title>Tropical sea cucumber genome reveals ecological adaptation and Cuvierian tubules defense mechanism.</title>
        <authorList>
            <person name="Chen T."/>
        </authorList>
    </citation>
    <scope>NUCLEOTIDE SEQUENCE</scope>
    <source>
        <strain evidence="1">Nanhai2018</strain>
        <tissue evidence="1">Muscle</tissue>
    </source>
</reference>
<evidence type="ECO:0000313" key="1">
    <source>
        <dbReference type="EMBL" id="KAJ8017878.1"/>
    </source>
</evidence>